<keyword evidence="2" id="KW-1015">Disulfide bond</keyword>
<dbReference type="Pfam" id="PF00047">
    <property type="entry name" value="ig"/>
    <property type="match status" value="1"/>
</dbReference>
<evidence type="ECO:0000256" key="3">
    <source>
        <dbReference type="SAM" id="Phobius"/>
    </source>
</evidence>
<keyword evidence="3" id="KW-0472">Membrane</keyword>
<dbReference type="InterPro" id="IPR036179">
    <property type="entry name" value="Ig-like_dom_sf"/>
</dbReference>
<dbReference type="InterPro" id="IPR013151">
    <property type="entry name" value="Immunoglobulin_dom"/>
</dbReference>
<keyword evidence="1 4" id="KW-0732">Signal</keyword>
<dbReference type="AlphaFoldDB" id="A0AAD9R004"/>
<protein>
    <submittedName>
        <fullName evidence="6">Hemicentin-1</fullName>
    </submittedName>
</protein>
<dbReference type="Proteomes" id="UP001249851">
    <property type="component" value="Unassembled WGS sequence"/>
</dbReference>
<dbReference type="Gene3D" id="2.60.40.10">
    <property type="entry name" value="Immunoglobulins"/>
    <property type="match status" value="2"/>
</dbReference>
<organism evidence="6 7">
    <name type="scientific">Acropora cervicornis</name>
    <name type="common">Staghorn coral</name>
    <dbReference type="NCBI Taxonomy" id="6130"/>
    <lineage>
        <taxon>Eukaryota</taxon>
        <taxon>Metazoa</taxon>
        <taxon>Cnidaria</taxon>
        <taxon>Anthozoa</taxon>
        <taxon>Hexacorallia</taxon>
        <taxon>Scleractinia</taxon>
        <taxon>Astrocoeniina</taxon>
        <taxon>Acroporidae</taxon>
        <taxon>Acropora</taxon>
    </lineage>
</organism>
<evidence type="ECO:0000313" key="6">
    <source>
        <dbReference type="EMBL" id="KAK2570492.1"/>
    </source>
</evidence>
<keyword evidence="7" id="KW-1185">Reference proteome</keyword>
<dbReference type="GO" id="GO:0007156">
    <property type="term" value="P:homophilic cell adhesion via plasma membrane adhesion molecules"/>
    <property type="evidence" value="ECO:0007669"/>
    <property type="project" value="TreeGrafter"/>
</dbReference>
<evidence type="ECO:0000259" key="5">
    <source>
        <dbReference type="PROSITE" id="PS50835"/>
    </source>
</evidence>
<evidence type="ECO:0000256" key="1">
    <source>
        <dbReference type="ARBA" id="ARBA00022729"/>
    </source>
</evidence>
<dbReference type="InterPro" id="IPR003598">
    <property type="entry name" value="Ig_sub2"/>
</dbReference>
<gene>
    <name evidence="6" type="ORF">P5673_005319</name>
</gene>
<dbReference type="InterPro" id="IPR007110">
    <property type="entry name" value="Ig-like_dom"/>
</dbReference>
<dbReference type="Pfam" id="PF13927">
    <property type="entry name" value="Ig_3"/>
    <property type="match status" value="1"/>
</dbReference>
<evidence type="ECO:0000313" key="7">
    <source>
        <dbReference type="Proteomes" id="UP001249851"/>
    </source>
</evidence>
<comment type="caution">
    <text evidence="6">The sequence shown here is derived from an EMBL/GenBank/DDBJ whole genome shotgun (WGS) entry which is preliminary data.</text>
</comment>
<dbReference type="PANTHER" id="PTHR45080:SF8">
    <property type="entry name" value="IG-LIKE DOMAIN-CONTAINING PROTEIN"/>
    <property type="match status" value="1"/>
</dbReference>
<evidence type="ECO:0000256" key="2">
    <source>
        <dbReference type="ARBA" id="ARBA00023157"/>
    </source>
</evidence>
<dbReference type="InterPro" id="IPR050958">
    <property type="entry name" value="Cell_Adh-Cytoskel_Orgn"/>
</dbReference>
<dbReference type="GO" id="GO:0005886">
    <property type="term" value="C:plasma membrane"/>
    <property type="evidence" value="ECO:0007669"/>
    <property type="project" value="TreeGrafter"/>
</dbReference>
<dbReference type="EMBL" id="JARQWQ010000008">
    <property type="protein sequence ID" value="KAK2570492.1"/>
    <property type="molecule type" value="Genomic_DNA"/>
</dbReference>
<dbReference type="PROSITE" id="PS50835">
    <property type="entry name" value="IG_LIKE"/>
    <property type="match status" value="2"/>
</dbReference>
<accession>A0AAD9R004</accession>
<keyword evidence="3" id="KW-0812">Transmembrane</keyword>
<dbReference type="SUPFAM" id="SSF48726">
    <property type="entry name" value="Immunoglobulin"/>
    <property type="match status" value="2"/>
</dbReference>
<sequence>MECYFAFFLFAAVLSIQVLNIKASQTNVTIVEGSTTTLQCQLTYSEAINVSIFWLFDGKQIKARPLHKGNDQDIININEIFLSLKLTQATRKQSGIYTCGALSPGLRSAINISVNVTDAEGPELEVKGEAVQNFLKGNTATLRCNAVFPPASFVDTFWTFNGGRIASNERRRKYDKDNPHSSGSTLNLTIYDLRLNDTGIYACNLNTSHGMAQKNFSIFVKPKEDTRSAPVKRDRGTKLLIGLGLFVALLTTVMAIVYLKLRSRRPILRRLPRLCLDNPQTASRASVTFTSVAHE</sequence>
<feature type="chain" id="PRO_5041941399" evidence="4">
    <location>
        <begin position="24"/>
        <end position="295"/>
    </location>
</feature>
<name>A0AAD9R004_ACRCE</name>
<reference evidence="6" key="2">
    <citation type="journal article" date="2023" name="Science">
        <title>Genomic signatures of disease resistance in endangered staghorn corals.</title>
        <authorList>
            <person name="Vollmer S.V."/>
            <person name="Selwyn J.D."/>
            <person name="Despard B.A."/>
            <person name="Roesel C.L."/>
        </authorList>
    </citation>
    <scope>NUCLEOTIDE SEQUENCE</scope>
    <source>
        <strain evidence="6">K2</strain>
    </source>
</reference>
<dbReference type="SMART" id="SM00409">
    <property type="entry name" value="IG"/>
    <property type="match status" value="2"/>
</dbReference>
<reference evidence="6" key="1">
    <citation type="journal article" date="2023" name="G3 (Bethesda)">
        <title>Whole genome assembly and annotation of the endangered Caribbean coral Acropora cervicornis.</title>
        <authorList>
            <person name="Selwyn J.D."/>
            <person name="Vollmer S.V."/>
        </authorList>
    </citation>
    <scope>NUCLEOTIDE SEQUENCE</scope>
    <source>
        <strain evidence="6">K2</strain>
    </source>
</reference>
<feature type="domain" description="Ig-like" evidence="5">
    <location>
        <begin position="122"/>
        <end position="217"/>
    </location>
</feature>
<proteinExistence type="predicted"/>
<feature type="domain" description="Ig-like" evidence="5">
    <location>
        <begin position="16"/>
        <end position="117"/>
    </location>
</feature>
<dbReference type="InterPro" id="IPR013783">
    <property type="entry name" value="Ig-like_fold"/>
</dbReference>
<dbReference type="SMART" id="SM00408">
    <property type="entry name" value="IGc2"/>
    <property type="match status" value="2"/>
</dbReference>
<evidence type="ECO:0000256" key="4">
    <source>
        <dbReference type="SAM" id="SignalP"/>
    </source>
</evidence>
<dbReference type="PANTHER" id="PTHR45080">
    <property type="entry name" value="CONTACTIN 5"/>
    <property type="match status" value="1"/>
</dbReference>
<feature type="signal peptide" evidence="4">
    <location>
        <begin position="1"/>
        <end position="23"/>
    </location>
</feature>
<feature type="transmembrane region" description="Helical" evidence="3">
    <location>
        <begin position="239"/>
        <end position="261"/>
    </location>
</feature>
<dbReference type="InterPro" id="IPR003599">
    <property type="entry name" value="Ig_sub"/>
</dbReference>
<keyword evidence="3" id="KW-1133">Transmembrane helix</keyword>